<dbReference type="Proteomes" id="UP000694892">
    <property type="component" value="Chromosome 2L"/>
</dbReference>
<dbReference type="EMBL" id="CM004468">
    <property type="protein sequence ID" value="OCT95050.1"/>
    <property type="molecule type" value="Genomic_DNA"/>
</dbReference>
<gene>
    <name evidence="1" type="ORF">XELAEV_18012733mg</name>
</gene>
<name>A0A974DPB8_XENLA</name>
<organism evidence="1 2">
    <name type="scientific">Xenopus laevis</name>
    <name type="common">African clawed frog</name>
    <dbReference type="NCBI Taxonomy" id="8355"/>
    <lineage>
        <taxon>Eukaryota</taxon>
        <taxon>Metazoa</taxon>
        <taxon>Chordata</taxon>
        <taxon>Craniata</taxon>
        <taxon>Vertebrata</taxon>
        <taxon>Euteleostomi</taxon>
        <taxon>Amphibia</taxon>
        <taxon>Batrachia</taxon>
        <taxon>Anura</taxon>
        <taxon>Pipoidea</taxon>
        <taxon>Pipidae</taxon>
        <taxon>Xenopodinae</taxon>
        <taxon>Xenopus</taxon>
        <taxon>Xenopus</taxon>
    </lineage>
</organism>
<reference evidence="2" key="1">
    <citation type="journal article" date="2016" name="Nature">
        <title>Genome evolution in the allotetraploid frog Xenopus laevis.</title>
        <authorList>
            <person name="Session A.M."/>
            <person name="Uno Y."/>
            <person name="Kwon T."/>
            <person name="Chapman J.A."/>
            <person name="Toyoda A."/>
            <person name="Takahashi S."/>
            <person name="Fukui A."/>
            <person name="Hikosaka A."/>
            <person name="Suzuki A."/>
            <person name="Kondo M."/>
            <person name="van Heeringen S.J."/>
            <person name="Quigley I."/>
            <person name="Heinz S."/>
            <person name="Ogino H."/>
            <person name="Ochi H."/>
            <person name="Hellsten U."/>
            <person name="Lyons J.B."/>
            <person name="Simakov O."/>
            <person name="Putnam N."/>
            <person name="Stites J."/>
            <person name="Kuroki Y."/>
            <person name="Tanaka T."/>
            <person name="Michiue T."/>
            <person name="Watanabe M."/>
            <person name="Bogdanovic O."/>
            <person name="Lister R."/>
            <person name="Georgiou G."/>
            <person name="Paranjpe S.S."/>
            <person name="van Kruijsbergen I."/>
            <person name="Shu S."/>
            <person name="Carlson J."/>
            <person name="Kinoshita T."/>
            <person name="Ohta Y."/>
            <person name="Mawaribuchi S."/>
            <person name="Jenkins J."/>
            <person name="Grimwood J."/>
            <person name="Schmutz J."/>
            <person name="Mitros T."/>
            <person name="Mozaffari S.V."/>
            <person name="Suzuki Y."/>
            <person name="Haramoto Y."/>
            <person name="Yamamoto T.S."/>
            <person name="Takagi C."/>
            <person name="Heald R."/>
            <person name="Miller K."/>
            <person name="Haudenschild C."/>
            <person name="Kitzman J."/>
            <person name="Nakayama T."/>
            <person name="Izutsu Y."/>
            <person name="Robert J."/>
            <person name="Fortriede J."/>
            <person name="Burns K."/>
            <person name="Lotay V."/>
            <person name="Karimi K."/>
            <person name="Yasuoka Y."/>
            <person name="Dichmann D.S."/>
            <person name="Flajnik M.F."/>
            <person name="Houston D.W."/>
            <person name="Shendure J."/>
            <person name="DuPasquier L."/>
            <person name="Vize P.D."/>
            <person name="Zorn A.M."/>
            <person name="Ito M."/>
            <person name="Marcotte E.M."/>
            <person name="Wallingford J.B."/>
            <person name="Ito Y."/>
            <person name="Asashima M."/>
            <person name="Ueno N."/>
            <person name="Matsuda Y."/>
            <person name="Veenstra G.J."/>
            <person name="Fujiyama A."/>
            <person name="Harland R.M."/>
            <person name="Taira M."/>
            <person name="Rokhsar D.S."/>
        </authorList>
    </citation>
    <scope>NUCLEOTIDE SEQUENCE [LARGE SCALE GENOMIC DNA]</scope>
    <source>
        <strain evidence="2">J</strain>
    </source>
</reference>
<protein>
    <submittedName>
        <fullName evidence="1">Uncharacterized protein</fullName>
    </submittedName>
</protein>
<dbReference type="AlphaFoldDB" id="A0A974DPB8"/>
<accession>A0A974DPB8</accession>
<sequence length="66" mass="7759">MKLVLEYYAAASVEICINLPIHKITLYLRVFICQSSLGFELRFYRMSKIKVVKKVLLTAVKKDFFQ</sequence>
<evidence type="ECO:0000313" key="2">
    <source>
        <dbReference type="Proteomes" id="UP000694892"/>
    </source>
</evidence>
<proteinExistence type="predicted"/>
<evidence type="ECO:0000313" key="1">
    <source>
        <dbReference type="EMBL" id="OCT95050.1"/>
    </source>
</evidence>